<keyword evidence="2" id="KW-0812">Transmembrane</keyword>
<feature type="region of interest" description="Disordered" evidence="1">
    <location>
        <begin position="30"/>
        <end position="51"/>
    </location>
</feature>
<keyword evidence="3" id="KW-0614">Plasmid</keyword>
<proteinExistence type="predicted"/>
<dbReference type="RefSeq" id="WP_206659421.1">
    <property type="nucleotide sequence ID" value="NZ_CP071183.1"/>
</dbReference>
<name>A0A9X7Z9T0_9BACL</name>
<gene>
    <name evidence="3" type="ORF">JZ786_24705</name>
</gene>
<evidence type="ECO:0000313" key="3">
    <source>
        <dbReference type="EMBL" id="QSO50120.1"/>
    </source>
</evidence>
<keyword evidence="4" id="KW-1185">Reference proteome</keyword>
<keyword evidence="2" id="KW-1133">Transmembrane helix</keyword>
<organism evidence="3 4">
    <name type="scientific">Alicyclobacillus mengziensis</name>
    <dbReference type="NCBI Taxonomy" id="2931921"/>
    <lineage>
        <taxon>Bacteria</taxon>
        <taxon>Bacillati</taxon>
        <taxon>Bacillota</taxon>
        <taxon>Bacilli</taxon>
        <taxon>Bacillales</taxon>
        <taxon>Alicyclobacillaceae</taxon>
        <taxon>Alicyclobacillus</taxon>
    </lineage>
</organism>
<feature type="transmembrane region" description="Helical" evidence="2">
    <location>
        <begin position="6"/>
        <end position="28"/>
    </location>
</feature>
<evidence type="ECO:0000313" key="4">
    <source>
        <dbReference type="Proteomes" id="UP000663505"/>
    </source>
</evidence>
<dbReference type="AlphaFoldDB" id="A0A9X7Z9T0"/>
<sequence length="51" mass="5652">MGKDLLVALDALIKLLTVALLLLQILGVRKTTKKAPRRKRRATGKRRGKGD</sequence>
<geneLocation type="plasmid" evidence="3 4">
    <name>unnamed</name>
</geneLocation>
<reference evidence="3 4" key="1">
    <citation type="submission" date="2021-02" db="EMBL/GenBank/DDBJ databases">
        <title>Alicyclobacillus curvatus sp. nov. and Alicyclobacillus mengziensis sp. nov., two acidophilic bacteria isolated from acid mine drainage.</title>
        <authorList>
            <person name="Huang Y."/>
        </authorList>
    </citation>
    <scope>NUCLEOTIDE SEQUENCE [LARGE SCALE GENOMIC DNA]</scope>
    <source>
        <strain evidence="3 4">S30H14</strain>
        <plasmid evidence="3 4">unnamed</plasmid>
    </source>
</reference>
<protein>
    <submittedName>
        <fullName evidence="3">Uncharacterized protein</fullName>
    </submittedName>
</protein>
<dbReference type="KEGG" id="afx:JZ786_24705"/>
<evidence type="ECO:0000256" key="1">
    <source>
        <dbReference type="SAM" id="MobiDB-lite"/>
    </source>
</evidence>
<dbReference type="EMBL" id="CP071183">
    <property type="protein sequence ID" value="QSO50120.1"/>
    <property type="molecule type" value="Genomic_DNA"/>
</dbReference>
<dbReference type="Proteomes" id="UP000663505">
    <property type="component" value="Plasmid unnamed"/>
</dbReference>
<accession>A0A9X7Z9T0</accession>
<keyword evidence="2" id="KW-0472">Membrane</keyword>
<evidence type="ECO:0000256" key="2">
    <source>
        <dbReference type="SAM" id="Phobius"/>
    </source>
</evidence>